<keyword evidence="3 4" id="KW-0342">GTP-binding</keyword>
<evidence type="ECO:0000313" key="8">
    <source>
        <dbReference type="Proteomes" id="UP000788993"/>
    </source>
</evidence>
<comment type="similarity">
    <text evidence="4">Belongs to the TRAFAC class TrmE-Era-EngA-EngB-Septin-like GTPase superfamily. Septin GTPase family.</text>
</comment>
<proteinExistence type="inferred from homology"/>
<gene>
    <name evidence="7" type="ORF">OGATHE_005747</name>
</gene>
<protein>
    <recommendedName>
        <fullName evidence="6">Septin-type G domain-containing protein</fullName>
    </recommendedName>
</protein>
<accession>A0A9P8NU72</accession>
<evidence type="ECO:0000256" key="3">
    <source>
        <dbReference type="ARBA" id="ARBA00023134"/>
    </source>
</evidence>
<dbReference type="InterPro" id="IPR016491">
    <property type="entry name" value="Septin"/>
</dbReference>
<dbReference type="Pfam" id="PF00735">
    <property type="entry name" value="Septin"/>
    <property type="match status" value="1"/>
</dbReference>
<evidence type="ECO:0000256" key="1">
    <source>
        <dbReference type="ARBA" id="ARBA00004266"/>
    </source>
</evidence>
<dbReference type="SUPFAM" id="SSF52540">
    <property type="entry name" value="P-loop containing nucleoside triphosphate hydrolases"/>
    <property type="match status" value="1"/>
</dbReference>
<sequence length="552" mass="60546">MSTSAKLNITGTGKSTFINTLCNEDIITTNRPAPADLSIESHSAKIYEGGTRIDLDVVMAPGLGDFIDNRDSTKCLTDYIESQFEKVLNDECKIQRTPKATDTRIHAAIYFIRPTGKGLRELDIACMKELGKRCNVIPVISKADILSEEEIALNRKLILRDLAKNRINTYDFSNCFSDIDEEDEDLAVSSVQDLVPFAIVCGTDRAIIDQVEYKVRRLPHGLVRVDDPAHSDYIVLRTCLLGACLQDLKDTTHGIYYEKYRTEKLSKNPPGTGYMKPGSRASKPTSSGSLLDRLRTNVGSRQSKTEIIHLGSTVGHSVCLGGSNKTNNVGSYSTKVCHDGSPVESCCVEVLARVIGSVQVFQHNTALSDEVVVTKVDTCDGREEHRVGAEVSGEHAAGRKQVPWTNSVADDGADEATSPDVDVFWEQRSHVSTCRQRVSGNVGAELGNSKTKSDQKDSSPGSAAVIVEEPRKHVQRVPIGLAVEHSACGRDQHADERGDREGNRDCDQLRVDGGVWLMRHSGEIWSVHYERGKVGERVHHTVHKGPAESRAA</sequence>
<dbReference type="GO" id="GO:0005938">
    <property type="term" value="C:cell cortex"/>
    <property type="evidence" value="ECO:0007669"/>
    <property type="project" value="UniProtKB-ARBA"/>
</dbReference>
<evidence type="ECO:0000256" key="4">
    <source>
        <dbReference type="RuleBase" id="RU004560"/>
    </source>
</evidence>
<comment type="caution">
    <text evidence="7">The sequence shown here is derived from an EMBL/GenBank/DDBJ whole genome shotgun (WGS) entry which is preliminary data.</text>
</comment>
<dbReference type="PROSITE" id="PS51719">
    <property type="entry name" value="G_SEPTIN"/>
    <property type="match status" value="1"/>
</dbReference>
<evidence type="ECO:0000313" key="7">
    <source>
        <dbReference type="EMBL" id="KAH3659702.1"/>
    </source>
</evidence>
<dbReference type="AlphaFoldDB" id="A0A9P8NU72"/>
<organism evidence="7 8">
    <name type="scientific">Ogataea polymorpha</name>
    <dbReference type="NCBI Taxonomy" id="460523"/>
    <lineage>
        <taxon>Eukaryota</taxon>
        <taxon>Fungi</taxon>
        <taxon>Dikarya</taxon>
        <taxon>Ascomycota</taxon>
        <taxon>Saccharomycotina</taxon>
        <taxon>Pichiomycetes</taxon>
        <taxon>Pichiales</taxon>
        <taxon>Pichiaceae</taxon>
        <taxon>Ogataea</taxon>
    </lineage>
</organism>
<evidence type="ECO:0000259" key="6">
    <source>
        <dbReference type="PROSITE" id="PS51719"/>
    </source>
</evidence>
<reference evidence="7" key="1">
    <citation type="journal article" date="2021" name="Open Biol.">
        <title>Shared evolutionary footprints suggest mitochondrial oxidative damage underlies multiple complex I losses in fungi.</title>
        <authorList>
            <person name="Schikora-Tamarit M.A."/>
            <person name="Marcet-Houben M."/>
            <person name="Nosek J."/>
            <person name="Gabaldon T."/>
        </authorList>
    </citation>
    <scope>NUCLEOTIDE SEQUENCE</scope>
    <source>
        <strain evidence="7">NCAIM Y.01608</strain>
    </source>
</reference>
<dbReference type="CDD" id="cd01850">
    <property type="entry name" value="CDC_Septin"/>
    <property type="match status" value="1"/>
</dbReference>
<dbReference type="PANTHER" id="PTHR18884">
    <property type="entry name" value="SEPTIN"/>
    <property type="match status" value="1"/>
</dbReference>
<evidence type="ECO:0000256" key="5">
    <source>
        <dbReference type="SAM" id="MobiDB-lite"/>
    </source>
</evidence>
<feature type="region of interest" description="Disordered" evidence="5">
    <location>
        <begin position="267"/>
        <end position="291"/>
    </location>
</feature>
<dbReference type="InterPro" id="IPR027417">
    <property type="entry name" value="P-loop_NTPase"/>
</dbReference>
<keyword evidence="8" id="KW-1185">Reference proteome</keyword>
<dbReference type="EMBL" id="JAEUBD010001504">
    <property type="protein sequence ID" value="KAH3659702.1"/>
    <property type="molecule type" value="Genomic_DNA"/>
</dbReference>
<name>A0A9P8NU72_9ASCO</name>
<dbReference type="GO" id="GO:0005525">
    <property type="term" value="F:GTP binding"/>
    <property type="evidence" value="ECO:0007669"/>
    <property type="project" value="UniProtKB-KW"/>
</dbReference>
<keyword evidence="2 4" id="KW-0547">Nucleotide-binding</keyword>
<dbReference type="Proteomes" id="UP000788993">
    <property type="component" value="Unassembled WGS sequence"/>
</dbReference>
<evidence type="ECO:0000256" key="2">
    <source>
        <dbReference type="ARBA" id="ARBA00022741"/>
    </source>
</evidence>
<feature type="domain" description="Septin-type G" evidence="6">
    <location>
        <begin position="1"/>
        <end position="267"/>
    </location>
</feature>
<feature type="region of interest" description="Disordered" evidence="5">
    <location>
        <begin position="442"/>
        <end position="463"/>
    </location>
</feature>
<dbReference type="GO" id="GO:0005935">
    <property type="term" value="C:cellular bud neck"/>
    <property type="evidence" value="ECO:0007669"/>
    <property type="project" value="UniProtKB-SubCell"/>
</dbReference>
<dbReference type="GO" id="GO:0032156">
    <property type="term" value="C:septin cytoskeleton"/>
    <property type="evidence" value="ECO:0007669"/>
    <property type="project" value="UniProtKB-ARBA"/>
</dbReference>
<comment type="subcellular location">
    <subcellularLocation>
        <location evidence="1">Bud neck</location>
    </subcellularLocation>
</comment>
<reference evidence="7" key="2">
    <citation type="submission" date="2021-01" db="EMBL/GenBank/DDBJ databases">
        <authorList>
            <person name="Schikora-Tamarit M.A."/>
        </authorList>
    </citation>
    <scope>NUCLEOTIDE SEQUENCE</scope>
    <source>
        <strain evidence="7">NCAIM Y.01608</strain>
    </source>
</reference>
<dbReference type="InterPro" id="IPR030379">
    <property type="entry name" value="G_SEPTIN_dom"/>
</dbReference>
<dbReference type="Gene3D" id="3.40.50.300">
    <property type="entry name" value="P-loop containing nucleotide triphosphate hydrolases"/>
    <property type="match status" value="1"/>
</dbReference>